<name>A0A1F7IAE9_9BACT</name>
<dbReference type="AlphaFoldDB" id="A0A1F7IAE9"/>
<dbReference type="Proteomes" id="UP000177698">
    <property type="component" value="Unassembled WGS sequence"/>
</dbReference>
<dbReference type="GO" id="GO:0005737">
    <property type="term" value="C:cytoplasm"/>
    <property type="evidence" value="ECO:0007669"/>
    <property type="project" value="UniProtKB-ARBA"/>
</dbReference>
<evidence type="ECO:0000313" key="5">
    <source>
        <dbReference type="EMBL" id="OGK40334.1"/>
    </source>
</evidence>
<accession>A0A1F7IAE9</accession>
<reference evidence="5 6" key="1">
    <citation type="journal article" date="2016" name="Nat. Commun.">
        <title>Thousands of microbial genomes shed light on interconnected biogeochemical processes in an aquifer system.</title>
        <authorList>
            <person name="Anantharaman K."/>
            <person name="Brown C.T."/>
            <person name="Hug L.A."/>
            <person name="Sharon I."/>
            <person name="Castelle C.J."/>
            <person name="Probst A.J."/>
            <person name="Thomas B.C."/>
            <person name="Singh A."/>
            <person name="Wilkins M.J."/>
            <person name="Karaoz U."/>
            <person name="Brodie E.L."/>
            <person name="Williams K.H."/>
            <person name="Hubbard S.S."/>
            <person name="Banfield J.F."/>
        </authorList>
    </citation>
    <scope>NUCLEOTIDE SEQUENCE [LARGE SCALE GENOMIC DNA]</scope>
</reference>
<dbReference type="PANTHER" id="PTHR43804">
    <property type="entry name" value="LD18447P"/>
    <property type="match status" value="1"/>
</dbReference>
<dbReference type="Pfam" id="PF03462">
    <property type="entry name" value="PCRF"/>
    <property type="match status" value="1"/>
</dbReference>
<comment type="similarity">
    <text evidence="1">Belongs to the prokaryotic/mitochondrial release factor family.</text>
</comment>
<dbReference type="GO" id="GO:0003747">
    <property type="term" value="F:translation release factor activity"/>
    <property type="evidence" value="ECO:0007669"/>
    <property type="project" value="InterPro"/>
</dbReference>
<dbReference type="InterPro" id="IPR050057">
    <property type="entry name" value="Prokaryotic/Mito_RF"/>
</dbReference>
<evidence type="ECO:0000256" key="2">
    <source>
        <dbReference type="ARBA" id="ARBA00022481"/>
    </source>
</evidence>
<evidence type="ECO:0000259" key="4">
    <source>
        <dbReference type="PROSITE" id="PS00745"/>
    </source>
</evidence>
<evidence type="ECO:0000256" key="3">
    <source>
        <dbReference type="ARBA" id="ARBA00022917"/>
    </source>
</evidence>
<evidence type="ECO:0000256" key="1">
    <source>
        <dbReference type="ARBA" id="ARBA00010835"/>
    </source>
</evidence>
<dbReference type="PROSITE" id="PS00745">
    <property type="entry name" value="RF_PROK_I"/>
    <property type="match status" value="1"/>
</dbReference>
<dbReference type="Pfam" id="PF00472">
    <property type="entry name" value="RF-1"/>
    <property type="match status" value="1"/>
</dbReference>
<proteinExistence type="inferred from homology"/>
<dbReference type="Gene3D" id="3.30.160.20">
    <property type="match status" value="1"/>
</dbReference>
<sequence length="231" mass="26817">MTINPNVVIIEAIPGVGGDEAKLWMKELLLSYIRFAQRKMFKFIYLEENVIKITGENAFKFYQNETGVHRVQRIPRTERKGRLHTSTAVIVVLPQITQSEVRINQSELVWQFYRSGGHGGQNVNKVSTAVRLTHKLTGIVTTASRERYQEANRKIAMDLLLGKLYQLEQEKKKGMMHSYVKDVGTGERADKIRTYNFPQNRLTDHRIGKSFHNLEKIIEEGKWEKVFQIKK</sequence>
<keyword evidence="2" id="KW-0488">Methylation</keyword>
<dbReference type="PANTHER" id="PTHR43804:SF7">
    <property type="entry name" value="LD18447P"/>
    <property type="match status" value="1"/>
</dbReference>
<organism evidence="5 6">
    <name type="scientific">Candidatus Roizmanbacteria bacterium RIFCSPLOWO2_01_FULL_37_12</name>
    <dbReference type="NCBI Taxonomy" id="1802056"/>
    <lineage>
        <taxon>Bacteria</taxon>
        <taxon>Candidatus Roizmaniibacteriota</taxon>
    </lineage>
</organism>
<dbReference type="STRING" id="1802056.A2954_02945"/>
<dbReference type="InterPro" id="IPR005139">
    <property type="entry name" value="PCRF"/>
</dbReference>
<protein>
    <recommendedName>
        <fullName evidence="4">Prokaryotic-type class I peptide chain release factors domain-containing protein</fullName>
    </recommendedName>
</protein>
<feature type="domain" description="Prokaryotic-type class I peptide chain release factors" evidence="4">
    <location>
        <begin position="114"/>
        <end position="130"/>
    </location>
</feature>
<dbReference type="EMBL" id="MGAG01000026">
    <property type="protein sequence ID" value="OGK40334.1"/>
    <property type="molecule type" value="Genomic_DNA"/>
</dbReference>
<dbReference type="InterPro" id="IPR000352">
    <property type="entry name" value="Pep_chain_release_fac_I"/>
</dbReference>
<dbReference type="Gene3D" id="3.30.70.1660">
    <property type="match status" value="2"/>
</dbReference>
<evidence type="ECO:0000313" key="6">
    <source>
        <dbReference type="Proteomes" id="UP000177698"/>
    </source>
</evidence>
<gene>
    <name evidence="5" type="ORF">A2954_02945</name>
</gene>
<keyword evidence="3" id="KW-0648">Protein biosynthesis</keyword>
<dbReference type="SUPFAM" id="SSF75620">
    <property type="entry name" value="Release factor"/>
    <property type="match status" value="1"/>
</dbReference>
<dbReference type="InterPro" id="IPR045853">
    <property type="entry name" value="Pep_chain_release_fac_I_sf"/>
</dbReference>
<comment type="caution">
    <text evidence="5">The sequence shown here is derived from an EMBL/GenBank/DDBJ whole genome shotgun (WGS) entry which is preliminary data.</text>
</comment>